<dbReference type="SMART" id="SM00421">
    <property type="entry name" value="HTH_LUXR"/>
    <property type="match status" value="1"/>
</dbReference>
<feature type="domain" description="HTH luxR-type" evidence="2">
    <location>
        <begin position="706"/>
        <end position="771"/>
    </location>
</feature>
<protein>
    <submittedName>
        <fullName evidence="3">Putative ATPase</fullName>
    </submittedName>
</protein>
<dbReference type="Proteomes" id="UP000248326">
    <property type="component" value="Unassembled WGS sequence"/>
</dbReference>
<keyword evidence="4" id="KW-1185">Reference proteome</keyword>
<dbReference type="InterPro" id="IPR000792">
    <property type="entry name" value="Tscrpt_reg_LuxR_C"/>
</dbReference>
<feature type="compositionally biased region" description="Polar residues" evidence="1">
    <location>
        <begin position="1"/>
        <end position="11"/>
    </location>
</feature>
<sequence length="773" mass="83862">MTSSDFATNLPSSPPSSWPVANTPLVGRAAEVDDVRSLLERPDVSLVTVTGPGGVGKTRLAAAVAARAPWPAIIVPLAAVGAEAQVLFALTSALGVEHLGNDPASALAAFLKERQLLLVLDNFEHLLGAAPLIAHLTAQAPSVKFLATSRAPLRLTSEWEYALEPLALPDKDAAWQAETLRDVEAVQLFVDRARAVAPEFELTDQNAREIAAITRQLDGLPLALELAAARVRLMPPAEMLTRLARPLPLLRGGPRDAPERQKTLRATLDWSFHLLTASQQRLLAHLSVFAGSFTVDAAEVVSGSSDVLDEISALSEQSLVRSLRTPDATSRFALLETIREYAREKLAASGEEQAALQRHAEYYVSLAERAEPHLRGHTQMAWLPLLDAEHDNTQAVISRALEARTPDVVGRLAWGLWYYWWQRNRHVQGLQDLRAALEQEFESEFQWARALFAAGGMAYLLGDFEWATWCAERGLPAMRRSGDLLGIGHYLAAQGTMAMYQGAFDAAEQMLREAAEAYEAFGSAWGVGYVELGRARMALLHGEIERASSFAERAVAFTRESGERYYLTFSLQCLALVRSVQGRHDEAEEALREALGFALETGDQGSLAYVLEGFAVLEAGRGHVAAAGEWLGSAQTVRAESFVAVTPTEDALYAQLFAPLRASFASAFEQAQARGRLSSGARAAERLRSGAAPFAESGEVRAAPEVSGPPVELSPRELDVLRLIAAGQTNPQIARELDVKPVTVATHVRSILHKLNVPSRTAAARWAFDHGLV</sequence>
<dbReference type="InterPro" id="IPR058852">
    <property type="entry name" value="HTH_77"/>
</dbReference>
<proteinExistence type="predicted"/>
<dbReference type="InterPro" id="IPR027417">
    <property type="entry name" value="P-loop_NTPase"/>
</dbReference>
<evidence type="ECO:0000313" key="4">
    <source>
        <dbReference type="Proteomes" id="UP000248326"/>
    </source>
</evidence>
<evidence type="ECO:0000313" key="3">
    <source>
        <dbReference type="EMBL" id="PYE55193.1"/>
    </source>
</evidence>
<name>A0A318SQP7_9DEIO</name>
<dbReference type="AlphaFoldDB" id="A0A318SQP7"/>
<dbReference type="SUPFAM" id="SSF46894">
    <property type="entry name" value="C-terminal effector domain of the bipartite response regulators"/>
    <property type="match status" value="1"/>
</dbReference>
<dbReference type="SUPFAM" id="SSF52540">
    <property type="entry name" value="P-loop containing nucleoside triphosphate hydrolases"/>
    <property type="match status" value="1"/>
</dbReference>
<dbReference type="PANTHER" id="PTHR47691">
    <property type="entry name" value="REGULATOR-RELATED"/>
    <property type="match status" value="1"/>
</dbReference>
<accession>A0A318SQP7</accession>
<dbReference type="OrthoDB" id="478269at2"/>
<dbReference type="Pfam" id="PF00196">
    <property type="entry name" value="GerE"/>
    <property type="match status" value="1"/>
</dbReference>
<dbReference type="InterPro" id="IPR016032">
    <property type="entry name" value="Sig_transdc_resp-reg_C-effctor"/>
</dbReference>
<organism evidence="3 4">
    <name type="scientific">Deinococcus yavapaiensis KR-236</name>
    <dbReference type="NCBI Taxonomy" id="694435"/>
    <lineage>
        <taxon>Bacteria</taxon>
        <taxon>Thermotogati</taxon>
        <taxon>Deinococcota</taxon>
        <taxon>Deinococci</taxon>
        <taxon>Deinococcales</taxon>
        <taxon>Deinococcaceae</taxon>
        <taxon>Deinococcus</taxon>
    </lineage>
</organism>
<dbReference type="GO" id="GO:0003677">
    <property type="term" value="F:DNA binding"/>
    <property type="evidence" value="ECO:0007669"/>
    <property type="project" value="InterPro"/>
</dbReference>
<dbReference type="InterPro" id="IPR011990">
    <property type="entry name" value="TPR-like_helical_dom_sf"/>
</dbReference>
<dbReference type="PRINTS" id="PR00364">
    <property type="entry name" value="DISEASERSIST"/>
</dbReference>
<dbReference type="PROSITE" id="PS00622">
    <property type="entry name" value="HTH_LUXR_1"/>
    <property type="match status" value="1"/>
</dbReference>
<dbReference type="Gene3D" id="3.40.50.300">
    <property type="entry name" value="P-loop containing nucleotide triphosphate hydrolases"/>
    <property type="match status" value="1"/>
</dbReference>
<comment type="caution">
    <text evidence="3">The sequence shown here is derived from an EMBL/GenBank/DDBJ whole genome shotgun (WGS) entry which is preliminary data.</text>
</comment>
<dbReference type="InterPro" id="IPR049945">
    <property type="entry name" value="AAA_22"/>
</dbReference>
<dbReference type="Gene3D" id="1.10.10.10">
    <property type="entry name" value="Winged helix-like DNA-binding domain superfamily/Winged helix DNA-binding domain"/>
    <property type="match status" value="1"/>
</dbReference>
<dbReference type="GO" id="GO:0016887">
    <property type="term" value="F:ATP hydrolysis activity"/>
    <property type="evidence" value="ECO:0007669"/>
    <property type="project" value="InterPro"/>
</dbReference>
<reference evidence="3 4" key="1">
    <citation type="submission" date="2018-06" db="EMBL/GenBank/DDBJ databases">
        <title>Genomic Encyclopedia of Type Strains, Phase IV (KMG-IV): sequencing the most valuable type-strain genomes for metagenomic binning, comparative biology and taxonomic classification.</title>
        <authorList>
            <person name="Goeker M."/>
        </authorList>
    </citation>
    <scope>NUCLEOTIDE SEQUENCE [LARGE SCALE GENOMIC DNA]</scope>
    <source>
        <strain evidence="3 4">DSM 18048</strain>
    </source>
</reference>
<dbReference type="SUPFAM" id="SSF48452">
    <property type="entry name" value="TPR-like"/>
    <property type="match status" value="1"/>
</dbReference>
<dbReference type="PRINTS" id="PR00038">
    <property type="entry name" value="HTHLUXR"/>
</dbReference>
<evidence type="ECO:0000256" key="1">
    <source>
        <dbReference type="SAM" id="MobiDB-lite"/>
    </source>
</evidence>
<dbReference type="GO" id="GO:0006355">
    <property type="term" value="P:regulation of DNA-templated transcription"/>
    <property type="evidence" value="ECO:0007669"/>
    <property type="project" value="InterPro"/>
</dbReference>
<feature type="region of interest" description="Disordered" evidence="1">
    <location>
        <begin position="1"/>
        <end position="21"/>
    </location>
</feature>
<evidence type="ECO:0000259" key="2">
    <source>
        <dbReference type="PROSITE" id="PS50043"/>
    </source>
</evidence>
<dbReference type="Gene3D" id="1.25.40.10">
    <property type="entry name" value="Tetratricopeptide repeat domain"/>
    <property type="match status" value="1"/>
</dbReference>
<gene>
    <name evidence="3" type="ORF">DES52_10322</name>
</gene>
<dbReference type="EMBL" id="QJSX01000003">
    <property type="protein sequence ID" value="PYE55193.1"/>
    <property type="molecule type" value="Genomic_DNA"/>
</dbReference>
<dbReference type="Pfam" id="PF13401">
    <property type="entry name" value="AAA_22"/>
    <property type="match status" value="1"/>
</dbReference>
<dbReference type="PANTHER" id="PTHR47691:SF3">
    <property type="entry name" value="HTH-TYPE TRANSCRIPTIONAL REGULATOR RV0890C-RELATED"/>
    <property type="match status" value="1"/>
</dbReference>
<dbReference type="PROSITE" id="PS50043">
    <property type="entry name" value="HTH_LUXR_2"/>
    <property type="match status" value="1"/>
</dbReference>
<dbReference type="Pfam" id="PF25872">
    <property type="entry name" value="HTH_77"/>
    <property type="match status" value="1"/>
</dbReference>
<dbReference type="RefSeq" id="WP_110885566.1">
    <property type="nucleotide sequence ID" value="NZ_QJSX01000003.1"/>
</dbReference>
<dbReference type="CDD" id="cd06170">
    <property type="entry name" value="LuxR_C_like"/>
    <property type="match status" value="1"/>
</dbReference>
<dbReference type="InterPro" id="IPR036388">
    <property type="entry name" value="WH-like_DNA-bd_sf"/>
</dbReference>